<feature type="compositionally biased region" description="Low complexity" evidence="1">
    <location>
        <begin position="1"/>
        <end position="16"/>
    </location>
</feature>
<feature type="compositionally biased region" description="Polar residues" evidence="1">
    <location>
        <begin position="115"/>
        <end position="128"/>
    </location>
</feature>
<dbReference type="Proteomes" id="UP000076761">
    <property type="component" value="Unassembled WGS sequence"/>
</dbReference>
<feature type="region of interest" description="Disordered" evidence="1">
    <location>
        <begin position="101"/>
        <end position="128"/>
    </location>
</feature>
<gene>
    <name evidence="2" type="ORF">NEOLEDRAFT_1238037</name>
</gene>
<accession>A0A165W932</accession>
<feature type="region of interest" description="Disordered" evidence="1">
    <location>
        <begin position="311"/>
        <end position="341"/>
    </location>
</feature>
<evidence type="ECO:0000313" key="3">
    <source>
        <dbReference type="Proteomes" id="UP000076761"/>
    </source>
</evidence>
<reference evidence="2 3" key="1">
    <citation type="journal article" date="2016" name="Mol. Biol. Evol.">
        <title>Comparative Genomics of Early-Diverging Mushroom-Forming Fungi Provides Insights into the Origins of Lignocellulose Decay Capabilities.</title>
        <authorList>
            <person name="Nagy L.G."/>
            <person name="Riley R."/>
            <person name="Tritt A."/>
            <person name="Adam C."/>
            <person name="Daum C."/>
            <person name="Floudas D."/>
            <person name="Sun H."/>
            <person name="Yadav J.S."/>
            <person name="Pangilinan J."/>
            <person name="Larsson K.H."/>
            <person name="Matsuura K."/>
            <person name="Barry K."/>
            <person name="Labutti K."/>
            <person name="Kuo R."/>
            <person name="Ohm R.A."/>
            <person name="Bhattacharya S.S."/>
            <person name="Shirouzu T."/>
            <person name="Yoshinaga Y."/>
            <person name="Martin F.M."/>
            <person name="Grigoriev I.V."/>
            <person name="Hibbett D.S."/>
        </authorList>
    </citation>
    <scope>NUCLEOTIDE SEQUENCE [LARGE SCALE GENOMIC DNA]</scope>
    <source>
        <strain evidence="2 3">HHB14362 ss-1</strain>
    </source>
</reference>
<dbReference type="InParanoid" id="A0A165W932"/>
<dbReference type="OrthoDB" id="3263623at2759"/>
<evidence type="ECO:0000313" key="2">
    <source>
        <dbReference type="EMBL" id="KZT30856.1"/>
    </source>
</evidence>
<sequence length="341" mass="37680">MSAGSSSGSRYSSGDGLIRPDGHRQQTAYRGDCRLSGIRYPSSTLHTYVDQFSPEVGLAWDNPSPFDVNGQNRPEDPDYEIHEDVKRALLYQRRARERKAANARRRSIDEPVPGLTSSCHGSISSVDSQVGLRTPKTGISYDSSESLGRHNGVPVIRESQSSRPQVITQSQILDIPISSSPPEIDEAVEGNNPSRRGSVSYVLGEVSKCLVDHTRARARRHKGSISGNRSRSSSLLYVLTHRSTPNTSPATTYLPTLETIPSEQLMAPNMVPQPKPEVINHRRLRPLASFNPFMRTRADSLSSLEDLALKDSSKATKPAFDRRRLQSSPPPQLGKADVRRF</sequence>
<feature type="compositionally biased region" description="Basic and acidic residues" evidence="1">
    <location>
        <begin position="311"/>
        <end position="324"/>
    </location>
</feature>
<proteinExistence type="predicted"/>
<dbReference type="AlphaFoldDB" id="A0A165W932"/>
<protein>
    <submittedName>
        <fullName evidence="2">Uncharacterized protein</fullName>
    </submittedName>
</protein>
<keyword evidence="3" id="KW-1185">Reference proteome</keyword>
<evidence type="ECO:0000256" key="1">
    <source>
        <dbReference type="SAM" id="MobiDB-lite"/>
    </source>
</evidence>
<feature type="region of interest" description="Disordered" evidence="1">
    <location>
        <begin position="176"/>
        <end position="195"/>
    </location>
</feature>
<dbReference type="EMBL" id="KV425551">
    <property type="protein sequence ID" value="KZT30856.1"/>
    <property type="molecule type" value="Genomic_DNA"/>
</dbReference>
<feature type="region of interest" description="Disordered" evidence="1">
    <location>
        <begin position="1"/>
        <end position="32"/>
    </location>
</feature>
<organism evidence="2 3">
    <name type="scientific">Neolentinus lepideus HHB14362 ss-1</name>
    <dbReference type="NCBI Taxonomy" id="1314782"/>
    <lineage>
        <taxon>Eukaryota</taxon>
        <taxon>Fungi</taxon>
        <taxon>Dikarya</taxon>
        <taxon>Basidiomycota</taxon>
        <taxon>Agaricomycotina</taxon>
        <taxon>Agaricomycetes</taxon>
        <taxon>Gloeophyllales</taxon>
        <taxon>Gloeophyllaceae</taxon>
        <taxon>Neolentinus</taxon>
    </lineage>
</organism>
<name>A0A165W932_9AGAM</name>